<dbReference type="InterPro" id="IPR050645">
    <property type="entry name" value="Histidine_acid_phosphatase"/>
</dbReference>
<dbReference type="Proteomes" id="UP000678393">
    <property type="component" value="Unassembled WGS sequence"/>
</dbReference>
<dbReference type="InterPro" id="IPR000560">
    <property type="entry name" value="His_Pase_clade-2"/>
</dbReference>
<comment type="caution">
    <text evidence="2">The sequence shown here is derived from an EMBL/GenBank/DDBJ whole genome shotgun (WGS) entry which is preliminary data.</text>
</comment>
<feature type="non-terminal residue" evidence="2">
    <location>
        <position position="129"/>
    </location>
</feature>
<organism evidence="2 3">
    <name type="scientific">Candidula unifasciata</name>
    <dbReference type="NCBI Taxonomy" id="100452"/>
    <lineage>
        <taxon>Eukaryota</taxon>
        <taxon>Metazoa</taxon>
        <taxon>Spiralia</taxon>
        <taxon>Lophotrochozoa</taxon>
        <taxon>Mollusca</taxon>
        <taxon>Gastropoda</taxon>
        <taxon>Heterobranchia</taxon>
        <taxon>Euthyneura</taxon>
        <taxon>Panpulmonata</taxon>
        <taxon>Eupulmonata</taxon>
        <taxon>Stylommatophora</taxon>
        <taxon>Helicina</taxon>
        <taxon>Helicoidea</taxon>
        <taxon>Geomitridae</taxon>
        <taxon>Candidula</taxon>
    </lineage>
</organism>
<sequence length="129" mass="14848">AHDLEIPPELVPHLDMIEDNASRTLYAVYSGKTGHSKDKGLKDIGIEVTKLSIGRLVHTILSHMERYVSENCMVKLYLFSGHDTSLTPMMEALGIWDFVWPPFAANIIFELYFRERDSHYFVRVLYCGQ</sequence>
<proteinExistence type="inferred from homology"/>
<dbReference type="EMBL" id="CAJHNH020004935">
    <property type="protein sequence ID" value="CAG5131909.1"/>
    <property type="molecule type" value="Genomic_DNA"/>
</dbReference>
<evidence type="ECO:0000256" key="1">
    <source>
        <dbReference type="ARBA" id="ARBA00005375"/>
    </source>
</evidence>
<gene>
    <name evidence="2" type="ORF">CUNI_LOCUS17467</name>
</gene>
<dbReference type="GO" id="GO:0016791">
    <property type="term" value="F:phosphatase activity"/>
    <property type="evidence" value="ECO:0007669"/>
    <property type="project" value="TreeGrafter"/>
</dbReference>
<dbReference type="PANTHER" id="PTHR11567">
    <property type="entry name" value="ACID PHOSPHATASE-RELATED"/>
    <property type="match status" value="1"/>
</dbReference>
<keyword evidence="3" id="KW-1185">Reference proteome</keyword>
<protein>
    <recommendedName>
        <fullName evidence="4">Prostatic acid phosphatase</fullName>
    </recommendedName>
</protein>
<dbReference type="OrthoDB" id="6091764at2759"/>
<dbReference type="PROSITE" id="PS00778">
    <property type="entry name" value="HIS_ACID_PHOSPHAT_2"/>
    <property type="match status" value="1"/>
</dbReference>
<evidence type="ECO:0000313" key="2">
    <source>
        <dbReference type="EMBL" id="CAG5131909.1"/>
    </source>
</evidence>
<comment type="similarity">
    <text evidence="1">Belongs to the histidine acid phosphatase family.</text>
</comment>
<dbReference type="AlphaFoldDB" id="A0A8S3ZR10"/>
<name>A0A8S3ZR10_9EUPU</name>
<dbReference type="SUPFAM" id="SSF53254">
    <property type="entry name" value="Phosphoglycerate mutase-like"/>
    <property type="match status" value="1"/>
</dbReference>
<accession>A0A8S3ZR10</accession>
<dbReference type="Pfam" id="PF00328">
    <property type="entry name" value="His_Phos_2"/>
    <property type="match status" value="1"/>
</dbReference>
<dbReference type="CDD" id="cd07061">
    <property type="entry name" value="HP_HAP_like"/>
    <property type="match status" value="1"/>
</dbReference>
<feature type="non-terminal residue" evidence="2">
    <location>
        <position position="1"/>
    </location>
</feature>
<dbReference type="InterPro" id="IPR033379">
    <property type="entry name" value="Acid_Pase_AS"/>
</dbReference>
<dbReference type="InterPro" id="IPR029033">
    <property type="entry name" value="His_PPase_superfam"/>
</dbReference>
<evidence type="ECO:0000313" key="3">
    <source>
        <dbReference type="Proteomes" id="UP000678393"/>
    </source>
</evidence>
<evidence type="ECO:0008006" key="4">
    <source>
        <dbReference type="Google" id="ProtNLM"/>
    </source>
</evidence>
<dbReference type="Gene3D" id="3.40.50.1240">
    <property type="entry name" value="Phosphoglycerate mutase-like"/>
    <property type="match status" value="1"/>
</dbReference>
<dbReference type="PANTHER" id="PTHR11567:SF202">
    <property type="entry name" value="LYSOPHOSPHATIDIC ACID PHOSPHATASE TYPE 6"/>
    <property type="match status" value="1"/>
</dbReference>
<reference evidence="2" key="1">
    <citation type="submission" date="2021-04" db="EMBL/GenBank/DDBJ databases">
        <authorList>
            <consortium name="Molecular Ecology Group"/>
        </authorList>
    </citation>
    <scope>NUCLEOTIDE SEQUENCE</scope>
</reference>